<dbReference type="InterPro" id="IPR009057">
    <property type="entry name" value="Homeodomain-like_sf"/>
</dbReference>
<feature type="DNA-binding region" description="H-T-H motif" evidence="2">
    <location>
        <begin position="28"/>
        <end position="47"/>
    </location>
</feature>
<dbReference type="RefSeq" id="WP_141924166.1">
    <property type="nucleotide sequence ID" value="NZ_VFQC01000001.1"/>
</dbReference>
<dbReference type="EMBL" id="VFQC01000001">
    <property type="protein sequence ID" value="TQN32704.1"/>
    <property type="molecule type" value="Genomic_DNA"/>
</dbReference>
<evidence type="ECO:0000313" key="5">
    <source>
        <dbReference type="Proteomes" id="UP000317422"/>
    </source>
</evidence>
<dbReference type="GO" id="GO:0003700">
    <property type="term" value="F:DNA-binding transcription factor activity"/>
    <property type="evidence" value="ECO:0007669"/>
    <property type="project" value="TreeGrafter"/>
</dbReference>
<reference evidence="4 5" key="1">
    <citation type="submission" date="2019-06" db="EMBL/GenBank/DDBJ databases">
        <title>Sequencing the genomes of 1000 actinobacteria strains.</title>
        <authorList>
            <person name="Klenk H.-P."/>
        </authorList>
    </citation>
    <scope>NUCLEOTIDE SEQUENCE [LARGE SCALE GENOMIC DNA]</scope>
    <source>
        <strain evidence="4 5">DSM 45015</strain>
    </source>
</reference>
<dbReference type="Gene3D" id="1.10.10.60">
    <property type="entry name" value="Homeodomain-like"/>
    <property type="match status" value="1"/>
</dbReference>
<dbReference type="PANTHER" id="PTHR30055:SF153">
    <property type="entry name" value="HTH-TYPE TRANSCRIPTIONAL REPRESSOR RV3405C"/>
    <property type="match status" value="1"/>
</dbReference>
<evidence type="ECO:0000256" key="2">
    <source>
        <dbReference type="PROSITE-ProRule" id="PRU00335"/>
    </source>
</evidence>
<dbReference type="GO" id="GO:0000976">
    <property type="term" value="F:transcription cis-regulatory region binding"/>
    <property type="evidence" value="ECO:0007669"/>
    <property type="project" value="TreeGrafter"/>
</dbReference>
<evidence type="ECO:0000259" key="3">
    <source>
        <dbReference type="PROSITE" id="PS50977"/>
    </source>
</evidence>
<accession>A0A543NLL9</accession>
<dbReference type="Pfam" id="PF00440">
    <property type="entry name" value="TetR_N"/>
    <property type="match status" value="1"/>
</dbReference>
<comment type="caution">
    <text evidence="4">The sequence shown here is derived from an EMBL/GenBank/DDBJ whole genome shotgun (WGS) entry which is preliminary data.</text>
</comment>
<protein>
    <submittedName>
        <fullName evidence="4">TetR family transcriptional regulator</fullName>
    </submittedName>
</protein>
<sequence length="197" mass="21708">MASRRNVEDRMLDAARACVEAFGIRRTTLTDVARRAGVSRPTVYRHWPDVTILVSDALTRELRELLQEAAVGDGETNAREHLVRRAAGVTEALLTHPLFLRIIDSEPELLATYTFHRLGTSHLAALELITPQVRAGQSDGSIRQGEPAALARMVLLVVQSVATSRRLTTDAMSEEALLSELRTLLSGYLAPQEANTR</sequence>
<dbReference type="Gene3D" id="1.10.357.10">
    <property type="entry name" value="Tetracycline Repressor, domain 2"/>
    <property type="match status" value="1"/>
</dbReference>
<dbReference type="SUPFAM" id="SSF46689">
    <property type="entry name" value="Homeodomain-like"/>
    <property type="match status" value="1"/>
</dbReference>
<dbReference type="PANTHER" id="PTHR30055">
    <property type="entry name" value="HTH-TYPE TRANSCRIPTIONAL REGULATOR RUTR"/>
    <property type="match status" value="1"/>
</dbReference>
<dbReference type="SUPFAM" id="SSF48498">
    <property type="entry name" value="Tetracyclin repressor-like, C-terminal domain"/>
    <property type="match status" value="1"/>
</dbReference>
<dbReference type="InterPro" id="IPR050109">
    <property type="entry name" value="HTH-type_TetR-like_transc_reg"/>
</dbReference>
<keyword evidence="5" id="KW-1185">Reference proteome</keyword>
<keyword evidence="1 2" id="KW-0238">DNA-binding</keyword>
<dbReference type="InterPro" id="IPR001647">
    <property type="entry name" value="HTH_TetR"/>
</dbReference>
<dbReference type="OrthoDB" id="3267320at2"/>
<dbReference type="InterPro" id="IPR036271">
    <property type="entry name" value="Tet_transcr_reg_TetR-rel_C_sf"/>
</dbReference>
<gene>
    <name evidence="4" type="ORF">FHX37_2682</name>
</gene>
<dbReference type="PROSITE" id="PS50977">
    <property type="entry name" value="HTH_TETR_2"/>
    <property type="match status" value="1"/>
</dbReference>
<dbReference type="Proteomes" id="UP000317422">
    <property type="component" value="Unassembled WGS sequence"/>
</dbReference>
<name>A0A543NLL9_9ACTN</name>
<evidence type="ECO:0000313" key="4">
    <source>
        <dbReference type="EMBL" id="TQN32704.1"/>
    </source>
</evidence>
<organism evidence="4 5">
    <name type="scientific">Haloactinospora alba</name>
    <dbReference type="NCBI Taxonomy" id="405555"/>
    <lineage>
        <taxon>Bacteria</taxon>
        <taxon>Bacillati</taxon>
        <taxon>Actinomycetota</taxon>
        <taxon>Actinomycetes</taxon>
        <taxon>Streptosporangiales</taxon>
        <taxon>Nocardiopsidaceae</taxon>
        <taxon>Haloactinospora</taxon>
    </lineage>
</organism>
<feature type="domain" description="HTH tetR-type" evidence="3">
    <location>
        <begin position="5"/>
        <end position="65"/>
    </location>
</feature>
<dbReference type="AlphaFoldDB" id="A0A543NLL9"/>
<proteinExistence type="predicted"/>
<evidence type="ECO:0000256" key="1">
    <source>
        <dbReference type="ARBA" id="ARBA00023125"/>
    </source>
</evidence>